<evidence type="ECO:0000259" key="10">
    <source>
        <dbReference type="PROSITE" id="PS51914"/>
    </source>
</evidence>
<feature type="signal peptide" evidence="9">
    <location>
        <begin position="1"/>
        <end position="17"/>
    </location>
</feature>
<feature type="region of interest" description="Disordered" evidence="8">
    <location>
        <begin position="453"/>
        <end position="481"/>
    </location>
</feature>
<dbReference type="InterPro" id="IPR009011">
    <property type="entry name" value="Man6P_isomerase_rcpt-bd_dom_sf"/>
</dbReference>
<dbReference type="GO" id="GO:0030968">
    <property type="term" value="P:endoplasmic reticulum unfolded protein response"/>
    <property type="evidence" value="ECO:0007669"/>
    <property type="project" value="InterPro"/>
</dbReference>
<keyword evidence="5" id="KW-0430">Lectin</keyword>
<feature type="compositionally biased region" description="Low complexity" evidence="8">
    <location>
        <begin position="348"/>
        <end position="357"/>
    </location>
</feature>
<evidence type="ECO:0000256" key="8">
    <source>
        <dbReference type="SAM" id="MobiDB-lite"/>
    </source>
</evidence>
<dbReference type="InterPro" id="IPR045149">
    <property type="entry name" value="OS-9-like"/>
</dbReference>
<organism evidence="11 12">
    <name type="scientific">Lentinus tigrinus ALCF2SS1-6</name>
    <dbReference type="NCBI Taxonomy" id="1328759"/>
    <lineage>
        <taxon>Eukaryota</taxon>
        <taxon>Fungi</taxon>
        <taxon>Dikarya</taxon>
        <taxon>Basidiomycota</taxon>
        <taxon>Agaricomycotina</taxon>
        <taxon>Agaricomycetes</taxon>
        <taxon>Polyporales</taxon>
        <taxon>Polyporaceae</taxon>
        <taxon>Lentinus</taxon>
    </lineage>
</organism>
<feature type="compositionally biased region" description="Basic and acidic residues" evidence="8">
    <location>
        <begin position="471"/>
        <end position="481"/>
    </location>
</feature>
<dbReference type="SUPFAM" id="SSF50911">
    <property type="entry name" value="Mannose 6-phosphate receptor domain"/>
    <property type="match status" value="1"/>
</dbReference>
<keyword evidence="6" id="KW-0256">Endoplasmic reticulum</keyword>
<dbReference type="GO" id="GO:0030246">
    <property type="term" value="F:carbohydrate binding"/>
    <property type="evidence" value="ECO:0007669"/>
    <property type="project" value="UniProtKB-KW"/>
</dbReference>
<keyword evidence="12" id="KW-1185">Reference proteome</keyword>
<dbReference type="AlphaFoldDB" id="A0A5C2SQW8"/>
<keyword evidence="4 9" id="KW-0732">Signal</keyword>
<evidence type="ECO:0000256" key="4">
    <source>
        <dbReference type="ARBA" id="ARBA00022729"/>
    </source>
</evidence>
<keyword evidence="7" id="KW-1015">Disulfide bond</keyword>
<reference evidence="11" key="1">
    <citation type="journal article" date="2018" name="Genome Biol. Evol.">
        <title>Genomics and development of Lentinus tigrinus, a white-rot wood-decaying mushroom with dimorphic fruiting bodies.</title>
        <authorList>
            <person name="Wu B."/>
            <person name="Xu Z."/>
            <person name="Knudson A."/>
            <person name="Carlson A."/>
            <person name="Chen N."/>
            <person name="Kovaka S."/>
            <person name="LaButti K."/>
            <person name="Lipzen A."/>
            <person name="Pennachio C."/>
            <person name="Riley R."/>
            <person name="Schakwitz W."/>
            <person name="Umezawa K."/>
            <person name="Ohm R.A."/>
            <person name="Grigoriev I.V."/>
            <person name="Nagy L.G."/>
            <person name="Gibbons J."/>
            <person name="Hibbett D."/>
        </authorList>
    </citation>
    <scope>NUCLEOTIDE SEQUENCE [LARGE SCALE GENOMIC DNA]</scope>
    <source>
        <strain evidence="11">ALCF2SS1-6</strain>
    </source>
</reference>
<dbReference type="GO" id="GO:0005789">
    <property type="term" value="C:endoplasmic reticulum membrane"/>
    <property type="evidence" value="ECO:0007669"/>
    <property type="project" value="UniProtKB-SubCell"/>
</dbReference>
<accession>A0A5C2SQW8</accession>
<dbReference type="PROSITE" id="PS51914">
    <property type="entry name" value="MRH"/>
    <property type="match status" value="1"/>
</dbReference>
<comment type="subcellular location">
    <subcellularLocation>
        <location evidence="1">Endoplasmic reticulum membrane</location>
        <topology evidence="1">Peripheral membrane protein</topology>
        <orientation evidence="1">Lumenal side</orientation>
    </subcellularLocation>
</comment>
<dbReference type="STRING" id="1328759.A0A5C2SQW8"/>
<sequence length="481" mass="53797">MLAASLLPLSLAALVSARLHHSRIPEDPYAFPKYRVSFLNGLPVLNETAERWLHEGLRGGELEFLDQPWRESHWESNPLKRIEGTDDRQDAAASSQDSNYTLQQMKLGPKSSYLCLIPPPPQDPPAVDEPPAEVTTPVHSWSLLQPLSGTCLYHRQGWFTYSYCHNSHVRQFHELHHQHIPITGEYKPEEDPEWEAYTLGRAPPTLEAGAELTTAEAAAVANLELARGAGSRYLVQRWGDGTYCDKTSRKREVEIQFHCSMTMTDTILFVKETQTCHYVLHIATPRLCGEPGFKSRIDSEEEHYIRCREVVSPEEYERVDRSIPAATQPIKRPRPQKKVIAPPPVAEPPKGAGAGAKEAAKHPHVGAEGLAHSDILRRALEQLLAREEAAVVDRHVAIERLPDGEGELLVEYIDLDLPEGGEGAELLGEFLFEGGHQDGRLFEILRAAGYDLHGEKTGSSSERDDEDAEEDGRGKKHRDEL</sequence>
<dbReference type="EMBL" id="ML122251">
    <property type="protein sequence ID" value="RPD66263.1"/>
    <property type="molecule type" value="Genomic_DNA"/>
</dbReference>
<dbReference type="InterPro" id="IPR012913">
    <property type="entry name" value="OS9-like_dom"/>
</dbReference>
<evidence type="ECO:0000256" key="7">
    <source>
        <dbReference type="ARBA" id="ARBA00023157"/>
    </source>
</evidence>
<evidence type="ECO:0000256" key="2">
    <source>
        <dbReference type="ARBA" id="ARBA00009918"/>
    </source>
</evidence>
<evidence type="ECO:0000256" key="1">
    <source>
        <dbReference type="ARBA" id="ARBA00004367"/>
    </source>
</evidence>
<feature type="region of interest" description="Disordered" evidence="8">
    <location>
        <begin position="327"/>
        <end position="357"/>
    </location>
</feature>
<gene>
    <name evidence="11" type="ORF">L227DRAFT_570157</name>
</gene>
<dbReference type="Gene3D" id="2.70.130.10">
    <property type="entry name" value="Mannose-6-phosphate receptor binding domain"/>
    <property type="match status" value="1"/>
</dbReference>
<proteinExistence type="inferred from homology"/>
<dbReference type="InterPro" id="IPR044865">
    <property type="entry name" value="MRH_dom"/>
</dbReference>
<feature type="chain" id="PRO_5022723655" description="Protein OS-9 homolog" evidence="9">
    <location>
        <begin position="18"/>
        <end position="481"/>
    </location>
</feature>
<dbReference type="PANTHER" id="PTHR15414:SF0">
    <property type="entry name" value="ENDOPLASMIC RETICULUM LECTIN 1"/>
    <property type="match status" value="1"/>
</dbReference>
<dbReference type="Proteomes" id="UP000313359">
    <property type="component" value="Unassembled WGS sequence"/>
</dbReference>
<dbReference type="OrthoDB" id="448954at2759"/>
<evidence type="ECO:0000256" key="9">
    <source>
        <dbReference type="SAM" id="SignalP"/>
    </source>
</evidence>
<evidence type="ECO:0000256" key="3">
    <source>
        <dbReference type="ARBA" id="ARBA00018727"/>
    </source>
</evidence>
<evidence type="ECO:0000313" key="12">
    <source>
        <dbReference type="Proteomes" id="UP000313359"/>
    </source>
</evidence>
<name>A0A5C2SQW8_9APHY</name>
<dbReference type="GO" id="GO:0005788">
    <property type="term" value="C:endoplasmic reticulum lumen"/>
    <property type="evidence" value="ECO:0007669"/>
    <property type="project" value="TreeGrafter"/>
</dbReference>
<protein>
    <recommendedName>
        <fullName evidence="3">Protein OS-9 homolog</fullName>
    </recommendedName>
</protein>
<evidence type="ECO:0000256" key="5">
    <source>
        <dbReference type="ARBA" id="ARBA00022734"/>
    </source>
</evidence>
<evidence type="ECO:0000256" key="6">
    <source>
        <dbReference type="ARBA" id="ARBA00022824"/>
    </source>
</evidence>
<evidence type="ECO:0000313" key="11">
    <source>
        <dbReference type="EMBL" id="RPD66263.1"/>
    </source>
</evidence>
<dbReference type="GO" id="GO:0030970">
    <property type="term" value="P:retrograde protein transport, ER to cytosol"/>
    <property type="evidence" value="ECO:0007669"/>
    <property type="project" value="TreeGrafter"/>
</dbReference>
<dbReference type="PANTHER" id="PTHR15414">
    <property type="entry name" value="OS-9-RELATED"/>
    <property type="match status" value="1"/>
</dbReference>
<comment type="similarity">
    <text evidence="2">Belongs to the OS-9 family.</text>
</comment>
<feature type="region of interest" description="Disordered" evidence="8">
    <location>
        <begin position="76"/>
        <end position="101"/>
    </location>
</feature>
<feature type="domain" description="MRH" evidence="10">
    <location>
        <begin position="149"/>
        <end position="290"/>
    </location>
</feature>
<feature type="compositionally biased region" description="Basic and acidic residues" evidence="8">
    <location>
        <begin position="76"/>
        <end position="90"/>
    </location>
</feature>
<dbReference type="Pfam" id="PF07915">
    <property type="entry name" value="PRKCSH"/>
    <property type="match status" value="1"/>
</dbReference>